<dbReference type="AlphaFoldDB" id="A0ABD3HLS9"/>
<dbReference type="PANTHER" id="PTHR33153:SF3">
    <property type="entry name" value="TRAFFICKING PROTEIN PARTICLE COMPLEX SUBUNIT 11 DOMAIN-CONTAINING PROTEIN"/>
    <property type="match status" value="1"/>
</dbReference>
<evidence type="ECO:0000313" key="3">
    <source>
        <dbReference type="Proteomes" id="UP001633002"/>
    </source>
</evidence>
<dbReference type="InterPro" id="IPR057191">
    <property type="entry name" value="DUF7869"/>
</dbReference>
<dbReference type="Proteomes" id="UP001633002">
    <property type="component" value="Unassembled WGS sequence"/>
</dbReference>
<name>A0ABD3HLS9_9MARC</name>
<reference evidence="2 3" key="1">
    <citation type="submission" date="2024-09" db="EMBL/GenBank/DDBJ databases">
        <title>Chromosome-scale assembly of Riccia sorocarpa.</title>
        <authorList>
            <person name="Paukszto L."/>
        </authorList>
    </citation>
    <scope>NUCLEOTIDE SEQUENCE [LARGE SCALE GENOMIC DNA]</scope>
    <source>
        <strain evidence="2">LP-2024</strain>
        <tissue evidence="2">Aerial parts of the thallus</tissue>
    </source>
</reference>
<gene>
    <name evidence="2" type="ORF">R1sor_004891</name>
</gene>
<proteinExistence type="predicted"/>
<feature type="domain" description="DUF7869" evidence="1">
    <location>
        <begin position="123"/>
        <end position="197"/>
    </location>
</feature>
<sequence>MDHSKTILPRLSEKIKTLMGQVQPLPLKVVRILNHGHEPSVVAHVSISGLWPSDPNYTITSIAKQLRDYENYYTGSKIGDLEFRNAASHELFNALLDEEVFTKTVLMKKGKTREEYFFSSEEDDVDAFFSKMNAAQGEKNIESLPHFLAEVFHAQSSKAYPRVIQEVADYKQHVENFVVHLSGQSSPVAFRFNMRDNIPSYQVQEKYGGPWVPVHGRSAWKRSEPDSDLNFSVILPPKQNPAAKCPRSPHPKKGEIISFIKNYMSYNDELQKKTDPTCDIYLQDQCLVKYWRRISKILEKGWEEKDGVELKE</sequence>
<dbReference type="EMBL" id="JBJQOH010000003">
    <property type="protein sequence ID" value="KAL3691240.1"/>
    <property type="molecule type" value="Genomic_DNA"/>
</dbReference>
<accession>A0ABD3HLS9</accession>
<dbReference type="Pfam" id="PF25273">
    <property type="entry name" value="DUF7869"/>
    <property type="match status" value="1"/>
</dbReference>
<protein>
    <recommendedName>
        <fullName evidence="1">DUF7869 domain-containing protein</fullName>
    </recommendedName>
</protein>
<evidence type="ECO:0000259" key="1">
    <source>
        <dbReference type="Pfam" id="PF25273"/>
    </source>
</evidence>
<keyword evidence="3" id="KW-1185">Reference proteome</keyword>
<dbReference type="PANTHER" id="PTHR33153">
    <property type="entry name" value="MYND-TYPE DOMAIN-CONTAINING PROTEIN"/>
    <property type="match status" value="1"/>
</dbReference>
<comment type="caution">
    <text evidence="2">The sequence shown here is derived from an EMBL/GenBank/DDBJ whole genome shotgun (WGS) entry which is preliminary data.</text>
</comment>
<organism evidence="2 3">
    <name type="scientific">Riccia sorocarpa</name>
    <dbReference type="NCBI Taxonomy" id="122646"/>
    <lineage>
        <taxon>Eukaryota</taxon>
        <taxon>Viridiplantae</taxon>
        <taxon>Streptophyta</taxon>
        <taxon>Embryophyta</taxon>
        <taxon>Marchantiophyta</taxon>
        <taxon>Marchantiopsida</taxon>
        <taxon>Marchantiidae</taxon>
        <taxon>Marchantiales</taxon>
        <taxon>Ricciaceae</taxon>
        <taxon>Riccia</taxon>
    </lineage>
</organism>
<evidence type="ECO:0000313" key="2">
    <source>
        <dbReference type="EMBL" id="KAL3691240.1"/>
    </source>
</evidence>